<dbReference type="SUPFAM" id="SSF49464">
    <property type="entry name" value="Carboxypeptidase regulatory domain-like"/>
    <property type="match status" value="1"/>
</dbReference>
<comment type="similarity">
    <text evidence="5">Belongs to the TonB-dependent receptor family.</text>
</comment>
<comment type="caution">
    <text evidence="7">The sequence shown here is derived from an EMBL/GenBank/DDBJ whole genome shotgun (WGS) entry which is preliminary data.</text>
</comment>
<keyword evidence="7" id="KW-0675">Receptor</keyword>
<name>A0ABS9SJS4_9BACT</name>
<keyword evidence="4" id="KW-0406">Ion transport</keyword>
<evidence type="ECO:0000256" key="4">
    <source>
        <dbReference type="ARBA" id="ARBA00023065"/>
    </source>
</evidence>
<keyword evidence="3" id="KW-0408">Iron</keyword>
<evidence type="ECO:0000256" key="1">
    <source>
        <dbReference type="ARBA" id="ARBA00022496"/>
    </source>
</evidence>
<dbReference type="InterPro" id="IPR037066">
    <property type="entry name" value="Plug_dom_sf"/>
</dbReference>
<keyword evidence="5" id="KW-0472">Membrane</keyword>
<feature type="domain" description="TonB-dependent receptor plug" evidence="6">
    <location>
        <begin position="90"/>
        <end position="189"/>
    </location>
</feature>
<dbReference type="PROSITE" id="PS52016">
    <property type="entry name" value="TONB_DEPENDENT_REC_3"/>
    <property type="match status" value="1"/>
</dbReference>
<comment type="subcellular location">
    <subcellularLocation>
        <location evidence="5">Cell outer membrane</location>
        <topology evidence="5">Multi-pass membrane protein</topology>
    </subcellularLocation>
</comment>
<proteinExistence type="inferred from homology"/>
<keyword evidence="8" id="KW-1185">Reference proteome</keyword>
<evidence type="ECO:0000313" key="7">
    <source>
        <dbReference type="EMBL" id="MCH5598570.1"/>
    </source>
</evidence>
<dbReference type="PANTHER" id="PTHR32552:SF68">
    <property type="entry name" value="FERRICHROME OUTER MEMBRANE TRANSPORTER_PHAGE RECEPTOR"/>
    <property type="match status" value="1"/>
</dbReference>
<dbReference type="Pfam" id="PF07715">
    <property type="entry name" value="Plug"/>
    <property type="match status" value="1"/>
</dbReference>
<dbReference type="InterPro" id="IPR008969">
    <property type="entry name" value="CarboxyPept-like_regulatory"/>
</dbReference>
<dbReference type="Gene3D" id="2.170.130.10">
    <property type="entry name" value="TonB-dependent receptor, plug domain"/>
    <property type="match status" value="1"/>
</dbReference>
<reference evidence="7 8" key="1">
    <citation type="submission" date="2022-02" db="EMBL/GenBank/DDBJ databases">
        <authorList>
            <person name="Min J."/>
        </authorList>
    </citation>
    <scope>NUCLEOTIDE SEQUENCE [LARGE SCALE GENOMIC DNA]</scope>
    <source>
        <strain evidence="7 8">GR10-1</strain>
    </source>
</reference>
<dbReference type="Gene3D" id="2.60.40.1120">
    <property type="entry name" value="Carboxypeptidase-like, regulatory domain"/>
    <property type="match status" value="1"/>
</dbReference>
<keyword evidence="5" id="KW-1134">Transmembrane beta strand</keyword>
<dbReference type="EMBL" id="JAKWBL010000002">
    <property type="protein sequence ID" value="MCH5598570.1"/>
    <property type="molecule type" value="Genomic_DNA"/>
</dbReference>
<keyword evidence="5" id="KW-0813">Transport</keyword>
<organism evidence="7 8">
    <name type="scientific">Niabella ginsengisoli</name>
    <dbReference type="NCBI Taxonomy" id="522298"/>
    <lineage>
        <taxon>Bacteria</taxon>
        <taxon>Pseudomonadati</taxon>
        <taxon>Bacteroidota</taxon>
        <taxon>Chitinophagia</taxon>
        <taxon>Chitinophagales</taxon>
        <taxon>Chitinophagaceae</taxon>
        <taxon>Niabella</taxon>
    </lineage>
</organism>
<keyword evidence="5" id="KW-0812">Transmembrane</keyword>
<evidence type="ECO:0000256" key="3">
    <source>
        <dbReference type="ARBA" id="ARBA00023004"/>
    </source>
</evidence>
<gene>
    <name evidence="7" type="ORF">MKP09_11950</name>
</gene>
<accession>A0ABS9SJS4</accession>
<evidence type="ECO:0000256" key="5">
    <source>
        <dbReference type="PROSITE-ProRule" id="PRU01360"/>
    </source>
</evidence>
<keyword evidence="5" id="KW-0998">Cell outer membrane</keyword>
<dbReference type="InterPro" id="IPR039426">
    <property type="entry name" value="TonB-dep_rcpt-like"/>
</dbReference>
<dbReference type="Proteomes" id="UP001202248">
    <property type="component" value="Unassembled WGS sequence"/>
</dbReference>
<keyword evidence="2" id="KW-0732">Signal</keyword>
<evidence type="ECO:0000256" key="2">
    <source>
        <dbReference type="ARBA" id="ARBA00022729"/>
    </source>
</evidence>
<dbReference type="Pfam" id="PF13715">
    <property type="entry name" value="CarbopepD_reg_2"/>
    <property type="match status" value="1"/>
</dbReference>
<dbReference type="PANTHER" id="PTHR32552">
    <property type="entry name" value="FERRICHROME IRON RECEPTOR-RELATED"/>
    <property type="match status" value="1"/>
</dbReference>
<protein>
    <submittedName>
        <fullName evidence="7">TonB-dependent receptor</fullName>
    </submittedName>
</protein>
<keyword evidence="1" id="KW-0410">Iron transport</keyword>
<dbReference type="InterPro" id="IPR012910">
    <property type="entry name" value="Plug_dom"/>
</dbReference>
<sequence length="219" mass="23932">MAQTGLSTVTNEFGNFNFNKLTPGDYTVRISLVGHDEVERIVTVSQGKTIHVDIQLNINAVDLGEVIVIGHKNGVKANTVSSSLRTQTPLLELPQNIQVVTSKTLADQQIISMSDGVIRNVSGAVRLEHWGDLYTNISMRGSQIQAFRNGFNMAASFWGPLTEDMSFVDRIEFVKGPAGFMLSSGDPAGLYNVVTKKPTGETRGTATLMMGSYNLYRRC</sequence>
<evidence type="ECO:0000259" key="6">
    <source>
        <dbReference type="Pfam" id="PF07715"/>
    </source>
</evidence>
<dbReference type="SUPFAM" id="SSF56935">
    <property type="entry name" value="Porins"/>
    <property type="match status" value="1"/>
</dbReference>
<evidence type="ECO:0000313" key="8">
    <source>
        <dbReference type="Proteomes" id="UP001202248"/>
    </source>
</evidence>